<dbReference type="SMART" id="SM00248">
    <property type="entry name" value="ANK"/>
    <property type="match status" value="2"/>
</dbReference>
<dbReference type="InterPro" id="IPR036770">
    <property type="entry name" value="Ankyrin_rpt-contain_sf"/>
</dbReference>
<name>A0A3G5A6F4_9VIRU</name>
<dbReference type="Pfam" id="PF12796">
    <property type="entry name" value="Ank_2"/>
    <property type="match status" value="1"/>
</dbReference>
<reference evidence="3" key="1">
    <citation type="submission" date="2018-10" db="EMBL/GenBank/DDBJ databases">
        <title>Hidden diversity of soil giant viruses.</title>
        <authorList>
            <person name="Schulz F."/>
            <person name="Alteio L."/>
            <person name="Goudeau D."/>
            <person name="Ryan E.M."/>
            <person name="Malmstrom R.R."/>
            <person name="Blanchard J."/>
            <person name="Woyke T."/>
        </authorList>
    </citation>
    <scope>NUCLEOTIDE SEQUENCE</scope>
    <source>
        <strain evidence="3">HYV1</strain>
    </source>
</reference>
<proteinExistence type="predicted"/>
<dbReference type="GO" id="GO:0085020">
    <property type="term" value="P:protein K6-linked ubiquitination"/>
    <property type="evidence" value="ECO:0007669"/>
    <property type="project" value="TreeGrafter"/>
</dbReference>
<dbReference type="PANTHER" id="PTHR24171:SF8">
    <property type="entry name" value="BRCA1-ASSOCIATED RING DOMAIN PROTEIN 1"/>
    <property type="match status" value="1"/>
</dbReference>
<keyword evidence="1" id="KW-0677">Repeat</keyword>
<dbReference type="PROSITE" id="PS50088">
    <property type="entry name" value="ANK_REPEAT"/>
    <property type="match status" value="1"/>
</dbReference>
<dbReference type="SUPFAM" id="SSF48403">
    <property type="entry name" value="Ankyrin repeat"/>
    <property type="match status" value="1"/>
</dbReference>
<protein>
    <submittedName>
        <fullName evidence="3">Uncharacterized protein</fullName>
    </submittedName>
</protein>
<dbReference type="PANTHER" id="PTHR24171">
    <property type="entry name" value="ANKYRIN REPEAT DOMAIN-CONTAINING PROTEIN 39-RELATED"/>
    <property type="match status" value="1"/>
</dbReference>
<sequence length="217" mass="23867">MAGCFRRVVRVGVVLRQVSVGVYRRIPVQKHLCAAAAGGGRKMSNHVRSFASDRDLLRSFVKVKTISRESNYHPRAKELILAIQERKYDQAKKLVMIDRVPVDSHTRGEDTALTDAGARGDVKAIEFLITELKANPNASCDCPDHRTALHEASMKGWAAAVKKLLELGASDQTLTNSGKKPAALAMNSEIKQIFNSNNPLMKKLIGADTKNNVIYLS</sequence>
<organism evidence="3">
    <name type="scientific">Hyperionvirus sp</name>
    <dbReference type="NCBI Taxonomy" id="2487770"/>
    <lineage>
        <taxon>Viruses</taxon>
        <taxon>Varidnaviria</taxon>
        <taxon>Bamfordvirae</taxon>
        <taxon>Nucleocytoviricota</taxon>
        <taxon>Megaviricetes</taxon>
        <taxon>Imitervirales</taxon>
        <taxon>Mimiviridae</taxon>
        <taxon>Klosneuvirinae</taxon>
    </lineage>
</organism>
<evidence type="ECO:0000313" key="3">
    <source>
        <dbReference type="EMBL" id="AYV82827.1"/>
    </source>
</evidence>
<dbReference type="EMBL" id="MK072384">
    <property type="protein sequence ID" value="AYV82827.1"/>
    <property type="molecule type" value="Genomic_DNA"/>
</dbReference>
<evidence type="ECO:0000256" key="1">
    <source>
        <dbReference type="ARBA" id="ARBA00022737"/>
    </source>
</evidence>
<dbReference type="GO" id="GO:0004842">
    <property type="term" value="F:ubiquitin-protein transferase activity"/>
    <property type="evidence" value="ECO:0007669"/>
    <property type="project" value="TreeGrafter"/>
</dbReference>
<gene>
    <name evidence="3" type="ORF">Hyperionvirus2_195</name>
</gene>
<dbReference type="InterPro" id="IPR002110">
    <property type="entry name" value="Ankyrin_rpt"/>
</dbReference>
<evidence type="ECO:0000256" key="2">
    <source>
        <dbReference type="ARBA" id="ARBA00023043"/>
    </source>
</evidence>
<accession>A0A3G5A6F4</accession>
<keyword evidence="2" id="KW-0040">ANK repeat</keyword>
<dbReference type="Gene3D" id="1.25.40.20">
    <property type="entry name" value="Ankyrin repeat-containing domain"/>
    <property type="match status" value="1"/>
</dbReference>